<dbReference type="PANTHER" id="PTHR24028">
    <property type="entry name" value="CADHERIN-87A"/>
    <property type="match status" value="1"/>
</dbReference>
<feature type="signal peptide" evidence="11">
    <location>
        <begin position="1"/>
        <end position="24"/>
    </location>
</feature>
<keyword evidence="5 10" id="KW-1133">Transmembrane helix</keyword>
<feature type="compositionally biased region" description="Low complexity" evidence="9">
    <location>
        <begin position="1580"/>
        <end position="1595"/>
    </location>
</feature>
<feature type="region of interest" description="Disordered" evidence="9">
    <location>
        <begin position="898"/>
        <end position="920"/>
    </location>
</feature>
<evidence type="ECO:0000256" key="7">
    <source>
        <dbReference type="ARBA" id="ARBA00023180"/>
    </source>
</evidence>
<evidence type="ECO:0000256" key="10">
    <source>
        <dbReference type="SAM" id="Phobius"/>
    </source>
</evidence>
<evidence type="ECO:0000313" key="14">
    <source>
        <dbReference type="WBParaSite" id="SRDH1_89890.4"/>
    </source>
</evidence>
<evidence type="ECO:0000256" key="2">
    <source>
        <dbReference type="ARBA" id="ARBA00022692"/>
    </source>
</evidence>
<feature type="compositionally biased region" description="Low complexity" evidence="9">
    <location>
        <begin position="905"/>
        <end position="918"/>
    </location>
</feature>
<feature type="region of interest" description="Disordered" evidence="9">
    <location>
        <begin position="1573"/>
        <end position="1596"/>
    </location>
</feature>
<evidence type="ECO:0000256" key="4">
    <source>
        <dbReference type="ARBA" id="ARBA00022837"/>
    </source>
</evidence>
<evidence type="ECO:0000313" key="13">
    <source>
        <dbReference type="Proteomes" id="UP000050792"/>
    </source>
</evidence>
<evidence type="ECO:0000256" key="3">
    <source>
        <dbReference type="ARBA" id="ARBA00022737"/>
    </source>
</evidence>
<feature type="domain" description="Cadherin" evidence="12">
    <location>
        <begin position="581"/>
        <end position="761"/>
    </location>
</feature>
<evidence type="ECO:0000256" key="11">
    <source>
        <dbReference type="SAM" id="SignalP"/>
    </source>
</evidence>
<feature type="region of interest" description="Disordered" evidence="9">
    <location>
        <begin position="719"/>
        <end position="739"/>
    </location>
</feature>
<proteinExistence type="predicted"/>
<dbReference type="InterPro" id="IPR015919">
    <property type="entry name" value="Cadherin-like_sf"/>
</dbReference>
<evidence type="ECO:0000256" key="8">
    <source>
        <dbReference type="PROSITE-ProRule" id="PRU00043"/>
    </source>
</evidence>
<dbReference type="CDD" id="cd11304">
    <property type="entry name" value="Cadherin_repeat"/>
    <property type="match status" value="6"/>
</dbReference>
<keyword evidence="11" id="KW-0732">Signal</keyword>
<reference evidence="14" key="2">
    <citation type="submission" date="2023-11" db="UniProtKB">
        <authorList>
            <consortium name="WormBaseParasite"/>
        </authorList>
    </citation>
    <scope>IDENTIFICATION</scope>
</reference>
<dbReference type="PANTHER" id="PTHR24028:SF146">
    <property type="entry name" value="CADHERIN 96CB, ISOFORM D-RELATED"/>
    <property type="match status" value="1"/>
</dbReference>
<evidence type="ECO:0000259" key="12">
    <source>
        <dbReference type="PROSITE" id="PS50268"/>
    </source>
</evidence>
<dbReference type="Gene3D" id="2.60.40.60">
    <property type="entry name" value="Cadherins"/>
    <property type="match status" value="7"/>
</dbReference>
<dbReference type="Proteomes" id="UP000050792">
    <property type="component" value="Unassembled WGS sequence"/>
</dbReference>
<dbReference type="GO" id="GO:0005886">
    <property type="term" value="C:plasma membrane"/>
    <property type="evidence" value="ECO:0007669"/>
    <property type="project" value="InterPro"/>
</dbReference>
<keyword evidence="2 10" id="KW-0812">Transmembrane</keyword>
<comment type="subcellular location">
    <subcellularLocation>
        <location evidence="1">Membrane</location>
        <topology evidence="1">Single-pass membrane protein</topology>
    </subcellularLocation>
</comment>
<feature type="chain" id="PRO_5041639541" description="Cadherin domain-containing protein" evidence="11">
    <location>
        <begin position="25"/>
        <end position="1792"/>
    </location>
</feature>
<keyword evidence="7" id="KW-0325">Glycoprotein</keyword>
<keyword evidence="6 10" id="KW-0472">Membrane</keyword>
<dbReference type="GO" id="GO:0005509">
    <property type="term" value="F:calcium ion binding"/>
    <property type="evidence" value="ECO:0007669"/>
    <property type="project" value="UniProtKB-UniRule"/>
</dbReference>
<dbReference type="SUPFAM" id="SSF49313">
    <property type="entry name" value="Cadherin-like"/>
    <property type="match status" value="6"/>
</dbReference>
<feature type="domain" description="Cadherin" evidence="12">
    <location>
        <begin position="436"/>
        <end position="552"/>
    </location>
</feature>
<dbReference type="InterPro" id="IPR002126">
    <property type="entry name" value="Cadherin-like_dom"/>
</dbReference>
<keyword evidence="3" id="KW-0677">Repeat</keyword>
<dbReference type="InterPro" id="IPR020894">
    <property type="entry name" value="Cadherin_CS"/>
</dbReference>
<reference evidence="13" key="1">
    <citation type="submission" date="2022-06" db="EMBL/GenBank/DDBJ databases">
        <authorList>
            <person name="Berger JAMES D."/>
            <person name="Berger JAMES D."/>
        </authorList>
    </citation>
    <scope>NUCLEOTIDE SEQUENCE [LARGE SCALE GENOMIC DNA]</scope>
</reference>
<dbReference type="WBParaSite" id="SRDH1_89890.4">
    <property type="protein sequence ID" value="SRDH1_89890.4"/>
    <property type="gene ID" value="SRDH1_89890"/>
</dbReference>
<dbReference type="Pfam" id="PF00028">
    <property type="entry name" value="Cadherin"/>
    <property type="match status" value="2"/>
</dbReference>
<feature type="domain" description="Cadherin" evidence="12">
    <location>
        <begin position="762"/>
        <end position="879"/>
    </location>
</feature>
<feature type="transmembrane region" description="Helical" evidence="10">
    <location>
        <begin position="1340"/>
        <end position="1364"/>
    </location>
</feature>
<feature type="domain" description="Cadherin" evidence="12">
    <location>
        <begin position="259"/>
        <end position="360"/>
    </location>
</feature>
<keyword evidence="4 8" id="KW-0106">Calcium</keyword>
<feature type="compositionally biased region" description="Polar residues" evidence="9">
    <location>
        <begin position="722"/>
        <end position="733"/>
    </location>
</feature>
<keyword evidence="13" id="KW-1185">Reference proteome</keyword>
<evidence type="ECO:0000256" key="5">
    <source>
        <dbReference type="ARBA" id="ARBA00022989"/>
    </source>
</evidence>
<organism evidence="13 14">
    <name type="scientific">Schistosoma rodhaini</name>
    <dbReference type="NCBI Taxonomy" id="6188"/>
    <lineage>
        <taxon>Eukaryota</taxon>
        <taxon>Metazoa</taxon>
        <taxon>Spiralia</taxon>
        <taxon>Lophotrochozoa</taxon>
        <taxon>Platyhelminthes</taxon>
        <taxon>Trematoda</taxon>
        <taxon>Digenea</taxon>
        <taxon>Strigeidida</taxon>
        <taxon>Schistosomatoidea</taxon>
        <taxon>Schistosomatidae</taxon>
        <taxon>Schistosoma</taxon>
    </lineage>
</organism>
<sequence>MSTIVHSIFLACIIIHYFIITAEKGYHDESGTNSNHNKNVYNINDDNNNKCIIIEEILISTFVCDLMFLYENYTPKNTSKNLLTLNILNENQKFQIIDNHKLVTRGRIDREQYVFEKLCQNIKKNNNIMINFDEDYSLLNEDLTDDPSQIDCTIILEFALISQNRTFKPILINIPVNIQDINDNIPRFDQYTSGLKLEISEDVSTVDQYSLSSMLSSLSPPLSSVPPYWMTYLTTKSSLIHSSGSSSGKKREIAILPLAKDFDYGLNGTVAYKLEGPDAEYFELLNHTTDSRISNSFDSKSKNIKSLHLISRFTLDRERKSEYRLILLAYDQSEQSKLRNTAQLPISIYIKEVNEYTPTFDFGINITNQQGNTIRQQLLNTDHTFIGHSSRFHPQVQIKSFSYDSKSIAGEQQNQDRVENNNHIKLADSNYLVLGLPEDINVGSRIYRVQAIDFDSIDFSTINNPYQSYQSTHPRITVHYFIAQETDLGVKHYFRLGKEDGWIILIQRLDYESGPRNYILPIVAIDFGRPQLSSTLTLTIQVLDVNDEAPSITIRGIESTNINYNNYQRTIGHSTLDSFNPTHFQLLAVRENSPIGTFIAKVSARDRDTGISGEVECYLSEADTFGRRIQESGNSLESEYLKGLQNFELHHVEDDSIHSATISNNIEPTVSSSYIQHTQSNVLGRHDTEYILMTKTTLDREVKNSYSIYLTCHDHAEKKSDSSYPLQTNNNMPSSTSTKRLSSTKLLKVNILDENDNGPQFDRLHYEVKILENSIENTELIKLNAIDKDEESHITYRFAQVTDPFIQNYTDLNLSTIYAHFKIDSRSGKIKTTNVPLDREVKDSMIIPVIAYDDEFPSRTSHAWIHVGIEDVNDNIPKLTGNTTFWIDEEDTTMEHLINNGNHNRSSSSSSTRTSSTRQYHSTNHHIFIGRLNGEDYDIGENGKIIFKLGYENQFSINNPKWFLRSDGNLFVQSTKIYNDRNIDNHYLDREKIPFYEIPIIISDLGKNPTLSSTVTITINLRDINDNSPKFLKPSYDNLNLNMSSISSSSHDNSRSTLTYSNLKLLNIPSERINLFNIDSINPGTLIYTVHAIDLDDGDNGKIIYKLETYEGYWQLSYQSYQLLNNNDNNNKSINDYFIIDPISGEIRINKLITMENLQKIPKSLIIFAEDCGIPSRKNYALLYIDFINEKENKQLVSNKNFNHFDNSLLKINNKNIKTNLDTINHLMNSTDFNQYYKKQYMGSYLNSNTKINNNNAQLKLLDIDQQKMNYHSNSLSKSKMKYTQSTNTKLSLSSSSSSPFQLQNSQNNNNLERLIPDYQNSINTDQMEIINPYQNSTELITGLGIGLVIIILVCLLLLITYALHGVQTIRLGRNGFNIDRNKLHNNTVKQYQYKTDKSNINNHNTNNQIDKKTGDHTSKWKQFCNVIRLVINRNRPLNNGTMSKSIETVNSSKSYTLNQDKDNSYNVLGMTMDIPFSSDWESVHSEFNLTNPTQKQISNDKKLNYANKTINHQCIYPQISTFIPVMNSVEMDTKCKHETCGISPNDTTNTVVNTTTTKHNQLLQTDISQDEPQAELHNSNDNNNDNNNNESNTNRYPRIYTICTNGILPTSDYMTLNLPDNYGHYVKHLMPTNCHFLTNNIDFHRSNITVPKVPFPHNDDTYPHHHNYHHQNHESLINASSELHAQSLLLTPTPIFHSSSSSLNCCTSPGQYCRISSTINSSCKSPNALKCCTKQHALINLPTDKNQSNILKSTGQINKIVNGINQQNNNNHDYIPEDCFKANSLKSGSFV</sequence>
<evidence type="ECO:0000256" key="9">
    <source>
        <dbReference type="SAM" id="MobiDB-lite"/>
    </source>
</evidence>
<evidence type="ECO:0000256" key="6">
    <source>
        <dbReference type="ARBA" id="ARBA00023136"/>
    </source>
</evidence>
<dbReference type="InterPro" id="IPR050174">
    <property type="entry name" value="Protocadherin/Cadherin-CA"/>
</dbReference>
<feature type="region of interest" description="Disordered" evidence="9">
    <location>
        <begin position="1287"/>
        <end position="1309"/>
    </location>
</feature>
<dbReference type="PROSITE" id="PS00232">
    <property type="entry name" value="CADHERIN_1"/>
    <property type="match status" value="4"/>
</dbReference>
<dbReference type="PROSITE" id="PS50268">
    <property type="entry name" value="CADHERIN_2"/>
    <property type="match status" value="6"/>
</dbReference>
<dbReference type="SMART" id="SM00112">
    <property type="entry name" value="CA"/>
    <property type="match status" value="6"/>
</dbReference>
<dbReference type="GO" id="GO:0007156">
    <property type="term" value="P:homophilic cell adhesion via plasma membrane adhesion molecules"/>
    <property type="evidence" value="ECO:0007669"/>
    <property type="project" value="InterPro"/>
</dbReference>
<protein>
    <recommendedName>
        <fullName evidence="12">Cadherin domain-containing protein</fullName>
    </recommendedName>
</protein>
<accession>A0AA85GFH4</accession>
<dbReference type="PRINTS" id="PR00205">
    <property type="entry name" value="CADHERIN"/>
</dbReference>
<evidence type="ECO:0000256" key="1">
    <source>
        <dbReference type="ARBA" id="ARBA00004167"/>
    </source>
</evidence>
<feature type="domain" description="Cadherin" evidence="12">
    <location>
        <begin position="929"/>
        <end position="1031"/>
    </location>
</feature>
<feature type="domain" description="Cadherin" evidence="12">
    <location>
        <begin position="1079"/>
        <end position="1202"/>
    </location>
</feature>
<name>A0AA85GFH4_9TREM</name>